<name>A0A8H7SRJ9_9FUNG</name>
<dbReference type="EMBL" id="JAEPRE010000065">
    <property type="protein sequence ID" value="KAG2233957.1"/>
    <property type="molecule type" value="Genomic_DNA"/>
</dbReference>
<keyword evidence="2" id="KW-1185">Reference proteome</keyword>
<dbReference type="AlphaFoldDB" id="A0A8H7SRJ9"/>
<accession>A0A8H7SRJ9</accession>
<gene>
    <name evidence="1" type="ORF">INT48_009770</name>
</gene>
<comment type="caution">
    <text evidence="1">The sequence shown here is derived from an EMBL/GenBank/DDBJ whole genome shotgun (WGS) entry which is preliminary data.</text>
</comment>
<evidence type="ECO:0000313" key="1">
    <source>
        <dbReference type="EMBL" id="KAG2233957.1"/>
    </source>
</evidence>
<organism evidence="1 2">
    <name type="scientific">Thamnidium elegans</name>
    <dbReference type="NCBI Taxonomy" id="101142"/>
    <lineage>
        <taxon>Eukaryota</taxon>
        <taxon>Fungi</taxon>
        <taxon>Fungi incertae sedis</taxon>
        <taxon>Mucoromycota</taxon>
        <taxon>Mucoromycotina</taxon>
        <taxon>Mucoromycetes</taxon>
        <taxon>Mucorales</taxon>
        <taxon>Mucorineae</taxon>
        <taxon>Mucoraceae</taxon>
        <taxon>Thamnidium</taxon>
    </lineage>
</organism>
<sequence>MAEQLLEKTETEDNELDVCKLCLSPTISFVSPKVNAIFEKLLPAQLYNQARVVSKERKINLDCSDEIKININRITNGLSPFENDMDITRCIVYLDKLKNEETDKESINYQILRISDKIITATETLRKLKNPHEAF</sequence>
<proteinExistence type="predicted"/>
<reference evidence="1" key="1">
    <citation type="submission" date="2021-01" db="EMBL/GenBank/DDBJ databases">
        <title>Metabolic potential, ecology and presence of endohyphal bacteria is reflected in genomic diversity of Mucoromycotina.</title>
        <authorList>
            <person name="Muszewska A."/>
            <person name="Okrasinska A."/>
            <person name="Steczkiewicz K."/>
            <person name="Drgas O."/>
            <person name="Orlowska M."/>
            <person name="Perlinska-Lenart U."/>
            <person name="Aleksandrzak-Piekarczyk T."/>
            <person name="Szatraj K."/>
            <person name="Zielenkiewicz U."/>
            <person name="Pilsyk S."/>
            <person name="Malc E."/>
            <person name="Mieczkowski P."/>
            <person name="Kruszewska J.S."/>
            <person name="Biernat P."/>
            <person name="Pawlowska J."/>
        </authorList>
    </citation>
    <scope>NUCLEOTIDE SEQUENCE</scope>
    <source>
        <strain evidence="1">WA0000018081</strain>
    </source>
</reference>
<protein>
    <submittedName>
        <fullName evidence="1">Uncharacterized protein</fullName>
    </submittedName>
</protein>
<evidence type="ECO:0000313" key="2">
    <source>
        <dbReference type="Proteomes" id="UP000613177"/>
    </source>
</evidence>
<dbReference type="Proteomes" id="UP000613177">
    <property type="component" value="Unassembled WGS sequence"/>
</dbReference>